<dbReference type="SUPFAM" id="SSF55464">
    <property type="entry name" value="Origin of replication-binding domain, RBD-like"/>
    <property type="match status" value="1"/>
</dbReference>
<dbReference type="AlphaFoldDB" id="F1ZCW2"/>
<comment type="caution">
    <text evidence="3">The sequence shown here is derived from an EMBL/GenBank/DDBJ whole genome shotgun (WGS) entry which is preliminary data.</text>
</comment>
<dbReference type="InParanoid" id="F1ZCW2"/>
<dbReference type="InterPro" id="IPR014862">
    <property type="entry name" value="TrwC"/>
</dbReference>
<feature type="domain" description="TrwC relaxase" evidence="2">
    <location>
        <begin position="12"/>
        <end position="284"/>
    </location>
</feature>
<dbReference type="InterPro" id="IPR027417">
    <property type="entry name" value="P-loop_NTPase"/>
</dbReference>
<keyword evidence="4" id="KW-1185">Reference proteome</keyword>
<name>F1ZCW2_9SPHN</name>
<dbReference type="Pfam" id="PF08751">
    <property type="entry name" value="TrwC"/>
    <property type="match status" value="1"/>
</dbReference>
<reference evidence="3 4" key="1">
    <citation type="journal article" date="2012" name="J. Bacteriol.">
        <title>Draft Genome Sequence of Novosphingobium nitrogenifigens Y88T.</title>
        <authorList>
            <person name="Strabala T.J."/>
            <person name="Macdonald L."/>
            <person name="Liu V."/>
            <person name="Smit A.M."/>
        </authorList>
    </citation>
    <scope>NUCLEOTIDE SEQUENCE [LARGE SCALE GENOMIC DNA]</scope>
    <source>
        <strain evidence="3 4">DSM 19370</strain>
    </source>
</reference>
<accession>F1ZCW2</accession>
<feature type="region of interest" description="Disordered" evidence="1">
    <location>
        <begin position="919"/>
        <end position="952"/>
    </location>
</feature>
<sequence length="981" mass="106292">MISFKALPSAASTAEYFSKDNYYTLGQAQELSAWTGRAAEDLGLAGRVDEKVFAALLEGKLPNGVQIAASQGKHRAGVDITFAASKSVSLLALIGGDERIVVAMQESVQAALTWVEKNVMEARIWDPVLGEQVPEKTGNLVAATFLHDVSRNNDPQLHVHSIVANATRASDGKWRAMTNKAFYEAQHIISAVQNAELRTRIEALGYETTPAKNPIDGAFEVQGVSREVVEAFSSRRLEILAALAKSGRGSAAERQIVTLNTRKDKDLTLDPEQRNLGWHETARSLGFDPAPLINQARERAGRDQTVWTRIVDGIRGIGAKGMAIAAAMGITPGDGDPLVPERLGRLDPVSYAAAQAVASAARELGENEAAFSRHDLIRTALERQGPFTVSHIEARIDQLTRGGQLIGREQMLTSEQALAMESRVIDLAEAGKGAIEPIATGVQVGARLQAAARELGLRRLNPGQERAGVAILTSRDRVHLIQGGAGVGKSAALAPVAAIARAEGHQVIALAHVGRMAREFGAKVNAPASTVDGFLRKYERVIDGTAYPVKMEAARQALSGTLIMVDEASQIGTDRFARLIELANKMEVAGLVFAGDKGQLPAIERGRPFADLQREDVARSAITENLRAKTPQMQAINKAIEEGDIAGAFEALRPTTSTVPLGKAAETAATMWANLPRDEREQTVLLASGRAMRTAGNAATQRALLAKGELGVAKASLKVLDRITITKEGARQLKGYQDGRLVEFTTNLPKAGFARGEIGEVVNVADGKVELVMEGGEVRSFDPSRLPRNLKHDAVTIYEQKQITIHEGDRIRWTAKDEARELFNGDMAHVKRIDGDSIIVRTANGDEHQLFGKDPMRDRFDLAYAINVHIAQGITAKAGIVMMSSLERLLNSSRAFVVAATRIAETIHLVVDDPNKVEKQVERNPGDKTSAREVAKPTSETDKKAEKKDFEKERDYAKELKKHLGIDKMTEARSRDWDMGL</sequence>
<evidence type="ECO:0000313" key="3">
    <source>
        <dbReference type="EMBL" id="EGD57551.1"/>
    </source>
</evidence>
<dbReference type="InterPro" id="IPR014059">
    <property type="entry name" value="TraI/TrwC_relax"/>
</dbReference>
<dbReference type="SUPFAM" id="SSF52540">
    <property type="entry name" value="P-loop containing nucleoside triphosphate hydrolases"/>
    <property type="match status" value="3"/>
</dbReference>
<dbReference type="NCBIfam" id="TIGR02686">
    <property type="entry name" value="relax_trwC"/>
    <property type="match status" value="1"/>
</dbReference>
<gene>
    <name evidence="3" type="ORF">Y88_3863</name>
</gene>
<dbReference type="STRING" id="983920.Y88_3863"/>
<dbReference type="NCBIfam" id="NF041492">
    <property type="entry name" value="MobF"/>
    <property type="match status" value="1"/>
</dbReference>
<proteinExistence type="predicted"/>
<evidence type="ECO:0000256" key="1">
    <source>
        <dbReference type="SAM" id="MobiDB-lite"/>
    </source>
</evidence>
<dbReference type="Gene3D" id="3.40.50.300">
    <property type="entry name" value="P-loop containing nucleotide triphosphate hydrolases"/>
    <property type="match status" value="2"/>
</dbReference>
<dbReference type="EMBL" id="AEWJ01000063">
    <property type="protein sequence ID" value="EGD57551.1"/>
    <property type="molecule type" value="Genomic_DNA"/>
</dbReference>
<dbReference type="HOGENOM" id="CLU_001748_0_2_5"/>
<evidence type="ECO:0000259" key="2">
    <source>
        <dbReference type="Pfam" id="PF08751"/>
    </source>
</evidence>
<dbReference type="Pfam" id="PF13604">
    <property type="entry name" value="AAA_30"/>
    <property type="match status" value="1"/>
</dbReference>
<dbReference type="eggNOG" id="COG0507">
    <property type="taxonomic scope" value="Bacteria"/>
</dbReference>
<dbReference type="Proteomes" id="UP000004728">
    <property type="component" value="Unassembled WGS sequence"/>
</dbReference>
<evidence type="ECO:0000313" key="4">
    <source>
        <dbReference type="Proteomes" id="UP000004728"/>
    </source>
</evidence>
<dbReference type="Gene3D" id="2.30.30.940">
    <property type="match status" value="1"/>
</dbReference>
<dbReference type="OrthoDB" id="98563at2"/>
<organism evidence="3 4">
    <name type="scientific">Novosphingobium nitrogenifigens DSM 19370</name>
    <dbReference type="NCBI Taxonomy" id="983920"/>
    <lineage>
        <taxon>Bacteria</taxon>
        <taxon>Pseudomonadati</taxon>
        <taxon>Pseudomonadota</taxon>
        <taxon>Alphaproteobacteria</taxon>
        <taxon>Sphingomonadales</taxon>
        <taxon>Sphingomonadaceae</taxon>
        <taxon>Novosphingobium</taxon>
    </lineage>
</organism>
<dbReference type="RefSeq" id="WP_008071185.1">
    <property type="nucleotide sequence ID" value="NZ_AQWK01000023.1"/>
</dbReference>
<protein>
    <submittedName>
        <fullName evidence="3">TrwC protein</fullName>
    </submittedName>
</protein>